<gene>
    <name evidence="1" type="ORF">WG66_568</name>
</gene>
<dbReference type="EMBL" id="LATX01000230">
    <property type="protein sequence ID" value="KTB46855.1"/>
    <property type="molecule type" value="Genomic_DNA"/>
</dbReference>
<protein>
    <submittedName>
        <fullName evidence="1">Uncharacterized protein</fullName>
    </submittedName>
</protein>
<proteinExistence type="predicted"/>
<name>A0A0W0GE72_MONRR</name>
<sequence>MGASYACITFKVHCTIANGTMYYY</sequence>
<evidence type="ECO:0000313" key="2">
    <source>
        <dbReference type="Proteomes" id="UP000054988"/>
    </source>
</evidence>
<accession>A0A0W0GE72</accession>
<organism evidence="1 2">
    <name type="scientific">Moniliophthora roreri</name>
    <name type="common">Frosty pod rot fungus</name>
    <name type="synonym">Monilia roreri</name>
    <dbReference type="NCBI Taxonomy" id="221103"/>
    <lineage>
        <taxon>Eukaryota</taxon>
        <taxon>Fungi</taxon>
        <taxon>Dikarya</taxon>
        <taxon>Basidiomycota</taxon>
        <taxon>Agaricomycotina</taxon>
        <taxon>Agaricomycetes</taxon>
        <taxon>Agaricomycetidae</taxon>
        <taxon>Agaricales</taxon>
        <taxon>Marasmiineae</taxon>
        <taxon>Marasmiaceae</taxon>
        <taxon>Moniliophthora</taxon>
    </lineage>
</organism>
<evidence type="ECO:0000313" key="1">
    <source>
        <dbReference type="EMBL" id="KTB46855.1"/>
    </source>
</evidence>
<reference evidence="1 2" key="1">
    <citation type="submission" date="2015-12" db="EMBL/GenBank/DDBJ databases">
        <title>Draft genome sequence of Moniliophthora roreri, the causal agent of frosty pod rot of cacao.</title>
        <authorList>
            <person name="Aime M.C."/>
            <person name="Diaz-Valderrama J.R."/>
            <person name="Kijpornyongpan T."/>
            <person name="Phillips-Mora W."/>
        </authorList>
    </citation>
    <scope>NUCLEOTIDE SEQUENCE [LARGE SCALE GENOMIC DNA]</scope>
    <source>
        <strain evidence="1 2">MCA 2952</strain>
    </source>
</reference>
<comment type="caution">
    <text evidence="1">The sequence shown here is derived from an EMBL/GenBank/DDBJ whole genome shotgun (WGS) entry which is preliminary data.</text>
</comment>
<dbReference type="Proteomes" id="UP000054988">
    <property type="component" value="Unassembled WGS sequence"/>
</dbReference>
<dbReference type="AlphaFoldDB" id="A0A0W0GE72"/>